<accession>A0ABP9WNU8</accession>
<name>A0ABP9WNU8_9GAMM</name>
<organism evidence="1 2">
    <name type="scientific">Microbulbifer aestuariivivens</name>
    <dbReference type="NCBI Taxonomy" id="1908308"/>
    <lineage>
        <taxon>Bacteria</taxon>
        <taxon>Pseudomonadati</taxon>
        <taxon>Pseudomonadota</taxon>
        <taxon>Gammaproteobacteria</taxon>
        <taxon>Cellvibrionales</taxon>
        <taxon>Microbulbiferaceae</taxon>
        <taxon>Microbulbifer</taxon>
    </lineage>
</organism>
<evidence type="ECO:0000313" key="1">
    <source>
        <dbReference type="EMBL" id="GAA5524884.1"/>
    </source>
</evidence>
<reference evidence="1 2" key="1">
    <citation type="submission" date="2024-02" db="EMBL/GenBank/DDBJ databases">
        <title>Microbulbifer aestuariivivens NBRC 112533.</title>
        <authorList>
            <person name="Ichikawa N."/>
            <person name="Katano-Makiyama Y."/>
            <person name="Hidaka K."/>
        </authorList>
    </citation>
    <scope>NUCLEOTIDE SEQUENCE [LARGE SCALE GENOMIC DNA]</scope>
    <source>
        <strain evidence="1 2">NBRC 112533</strain>
    </source>
</reference>
<evidence type="ECO:0000313" key="2">
    <source>
        <dbReference type="Proteomes" id="UP001408594"/>
    </source>
</evidence>
<sequence length="102" mass="11085">MTWRLAALIRLQSSRALAHTNLYPLAIFPHQGFIRSEAVFGGCVRGGEPAFIPLALLRLCRLLGIYSPLLAPGCQRLAVASQPLSLSDKLTSTNPKKPAVIY</sequence>
<dbReference type="EMBL" id="BAABRT010000009">
    <property type="protein sequence ID" value="GAA5524884.1"/>
    <property type="molecule type" value="Genomic_DNA"/>
</dbReference>
<evidence type="ECO:0008006" key="3">
    <source>
        <dbReference type="Google" id="ProtNLM"/>
    </source>
</evidence>
<dbReference type="Proteomes" id="UP001408594">
    <property type="component" value="Unassembled WGS sequence"/>
</dbReference>
<dbReference type="RefSeq" id="WP_345550150.1">
    <property type="nucleotide sequence ID" value="NZ_BAABRT010000009.1"/>
</dbReference>
<gene>
    <name evidence="1" type="ORF">Maes01_01443</name>
</gene>
<proteinExistence type="predicted"/>
<protein>
    <recommendedName>
        <fullName evidence="3">Transposase DDE domain-containing protein</fullName>
    </recommendedName>
</protein>
<comment type="caution">
    <text evidence="1">The sequence shown here is derived from an EMBL/GenBank/DDBJ whole genome shotgun (WGS) entry which is preliminary data.</text>
</comment>
<keyword evidence="2" id="KW-1185">Reference proteome</keyword>